<accession>A0AAN8URE3</accession>
<dbReference type="InterPro" id="IPR001810">
    <property type="entry name" value="F-box_dom"/>
</dbReference>
<proteinExistence type="predicted"/>
<dbReference type="NCBIfam" id="TIGR01640">
    <property type="entry name" value="F_box_assoc_1"/>
    <property type="match status" value="1"/>
</dbReference>
<dbReference type="PROSITE" id="PS50181">
    <property type="entry name" value="FBOX"/>
    <property type="match status" value="1"/>
</dbReference>
<organism evidence="3 4">
    <name type="scientific">Dillenia turbinata</name>
    <dbReference type="NCBI Taxonomy" id="194707"/>
    <lineage>
        <taxon>Eukaryota</taxon>
        <taxon>Viridiplantae</taxon>
        <taxon>Streptophyta</taxon>
        <taxon>Embryophyta</taxon>
        <taxon>Tracheophyta</taxon>
        <taxon>Spermatophyta</taxon>
        <taxon>Magnoliopsida</taxon>
        <taxon>eudicotyledons</taxon>
        <taxon>Gunneridae</taxon>
        <taxon>Pentapetalae</taxon>
        <taxon>Dilleniales</taxon>
        <taxon>Dilleniaceae</taxon>
        <taxon>Dillenia</taxon>
    </lineage>
</organism>
<reference evidence="3 4" key="1">
    <citation type="submission" date="2023-12" db="EMBL/GenBank/DDBJ databases">
        <title>A high-quality genome assembly for Dillenia turbinata (Dilleniales).</title>
        <authorList>
            <person name="Chanderbali A."/>
        </authorList>
    </citation>
    <scope>NUCLEOTIDE SEQUENCE [LARGE SCALE GENOMIC DNA]</scope>
    <source>
        <strain evidence="3">LSX21</strain>
        <tissue evidence="3">Leaf</tissue>
    </source>
</reference>
<dbReference type="Pfam" id="PF07734">
    <property type="entry name" value="FBA_1"/>
    <property type="match status" value="1"/>
</dbReference>
<dbReference type="PANTHER" id="PTHR31672:SF13">
    <property type="entry name" value="F-BOX PROTEIN CPR30-LIKE"/>
    <property type="match status" value="1"/>
</dbReference>
<feature type="domain" description="F-box" evidence="2">
    <location>
        <begin position="2"/>
        <end position="47"/>
    </location>
</feature>
<dbReference type="InterPro" id="IPR017451">
    <property type="entry name" value="F-box-assoc_interact_dom"/>
</dbReference>
<evidence type="ECO:0000313" key="3">
    <source>
        <dbReference type="EMBL" id="KAK6916061.1"/>
    </source>
</evidence>
<dbReference type="SUPFAM" id="SSF81383">
    <property type="entry name" value="F-box domain"/>
    <property type="match status" value="1"/>
</dbReference>
<dbReference type="SMART" id="SM00256">
    <property type="entry name" value="FBOX"/>
    <property type="match status" value="1"/>
</dbReference>
<dbReference type="InterPro" id="IPR050796">
    <property type="entry name" value="SCF_F-box_component"/>
</dbReference>
<dbReference type="InterPro" id="IPR036047">
    <property type="entry name" value="F-box-like_dom_sf"/>
</dbReference>
<comment type="caution">
    <text evidence="3">The sequence shown here is derived from an EMBL/GenBank/DDBJ whole genome shotgun (WGS) entry which is preliminary data.</text>
</comment>
<keyword evidence="4" id="KW-1185">Reference proteome</keyword>
<dbReference type="Proteomes" id="UP001370490">
    <property type="component" value="Unassembled WGS sequence"/>
</dbReference>
<dbReference type="AlphaFoldDB" id="A0AAN8URE3"/>
<feature type="region of interest" description="Disordered" evidence="1">
    <location>
        <begin position="378"/>
        <end position="404"/>
    </location>
</feature>
<evidence type="ECO:0000256" key="1">
    <source>
        <dbReference type="SAM" id="MobiDB-lite"/>
    </source>
</evidence>
<evidence type="ECO:0000313" key="4">
    <source>
        <dbReference type="Proteomes" id="UP001370490"/>
    </source>
</evidence>
<dbReference type="Pfam" id="PF12937">
    <property type="entry name" value="F-box-like"/>
    <property type="match status" value="1"/>
</dbReference>
<protein>
    <submittedName>
        <fullName evidence="3">F-box domain</fullName>
    </submittedName>
</protein>
<name>A0AAN8URE3_9MAGN</name>
<dbReference type="Gene3D" id="1.20.1280.50">
    <property type="match status" value="1"/>
</dbReference>
<feature type="compositionally biased region" description="Basic and acidic residues" evidence="1">
    <location>
        <begin position="387"/>
        <end position="404"/>
    </location>
</feature>
<dbReference type="InterPro" id="IPR006527">
    <property type="entry name" value="F-box-assoc_dom_typ1"/>
</dbReference>
<gene>
    <name evidence="3" type="ORF">RJ641_018922</name>
</gene>
<dbReference type="PANTHER" id="PTHR31672">
    <property type="entry name" value="BNACNNG10540D PROTEIN"/>
    <property type="match status" value="1"/>
</dbReference>
<sequence length="462" mass="52846">MRKGIYRLPREIQTEILARLPVGTVLRCNCVCKKWLSLTQDTQFLSLHDTHRAISHQKVILISSFGLLIFDPDGGPTLNPQPWVDPSGDHGEDQLVTLNLKIAGSCNGLICFFFEGRYVIANPSNVSYRELPNPPNSCFSGYVVDGFGYDSYSNDFIVVRVVTKPTADHPFLIQIRLQLVQVFSLKLNLWINVENVPRINVYQSGVFLNGAIHWFAEHFENVVALSLPSLDHQLISFPDLGTYTSLSSIRLDVSQGCLSISMVRDIEFLDFWLMREYGVRDSWTKILSIDLSGYCYPENIRSLCMLKDGKVLLQRFAPPFSEYDPEIVVYDPEKNSHRNFRSGGIPNKRNNTFDVFHAIVYENMDSLWRGEMVEDEEESKKRRRLNREKERPSNGKHGISDSHRLRTEKQGIYMLLNLLGGRSSSELRSSSQLGLDNSSEGRLVQHKIRSNYDSKCHSSPFW</sequence>
<dbReference type="EMBL" id="JBAMMX010000024">
    <property type="protein sequence ID" value="KAK6916061.1"/>
    <property type="molecule type" value="Genomic_DNA"/>
</dbReference>
<evidence type="ECO:0000259" key="2">
    <source>
        <dbReference type="PROSITE" id="PS50181"/>
    </source>
</evidence>